<gene>
    <name evidence="3" type="ORF">DES51_11121</name>
</gene>
<evidence type="ECO:0000313" key="4">
    <source>
        <dbReference type="Proteomes" id="UP000247612"/>
    </source>
</evidence>
<feature type="compositionally biased region" description="Basic residues" evidence="1">
    <location>
        <begin position="163"/>
        <end position="174"/>
    </location>
</feature>
<dbReference type="SUPFAM" id="SSF89082">
    <property type="entry name" value="Antibiotic binding domain of TipA-like multidrug resistance regulators"/>
    <property type="match status" value="1"/>
</dbReference>
<comment type="caution">
    <text evidence="3">The sequence shown here is derived from an EMBL/GenBank/DDBJ whole genome shotgun (WGS) entry which is preliminary data.</text>
</comment>
<dbReference type="InterPro" id="IPR012925">
    <property type="entry name" value="TipAS_dom"/>
</dbReference>
<proteinExistence type="predicted"/>
<feature type="compositionally biased region" description="Basic and acidic residues" evidence="1">
    <location>
        <begin position="198"/>
        <end position="208"/>
    </location>
</feature>
<dbReference type="AlphaFoldDB" id="A0A318KKV3"/>
<dbReference type="EMBL" id="QJKH01000011">
    <property type="protein sequence ID" value="PXX77278.1"/>
    <property type="molecule type" value="Genomic_DNA"/>
</dbReference>
<organism evidence="3 4">
    <name type="scientific">Dielma fastidiosa</name>
    <dbReference type="NCBI Taxonomy" id="1034346"/>
    <lineage>
        <taxon>Bacteria</taxon>
        <taxon>Bacillati</taxon>
        <taxon>Bacillota</taxon>
        <taxon>Erysipelotrichia</taxon>
        <taxon>Erysipelotrichales</taxon>
        <taxon>Erysipelotrichaceae</taxon>
        <taxon>Dielma</taxon>
    </lineage>
</organism>
<evidence type="ECO:0000259" key="2">
    <source>
        <dbReference type="Pfam" id="PF07739"/>
    </source>
</evidence>
<dbReference type="Gene3D" id="1.10.490.50">
    <property type="entry name" value="Antibiotic binding domain of TipA-like multidrug resistance regulators"/>
    <property type="match status" value="1"/>
</dbReference>
<feature type="region of interest" description="Disordered" evidence="1">
    <location>
        <begin position="125"/>
        <end position="221"/>
    </location>
</feature>
<dbReference type="Proteomes" id="UP000247612">
    <property type="component" value="Unassembled WGS sequence"/>
</dbReference>
<dbReference type="OrthoDB" id="9814833at2"/>
<feature type="compositionally biased region" description="Basic and acidic residues" evidence="1">
    <location>
        <begin position="125"/>
        <end position="142"/>
    </location>
</feature>
<evidence type="ECO:0000256" key="1">
    <source>
        <dbReference type="SAM" id="MobiDB-lite"/>
    </source>
</evidence>
<protein>
    <submittedName>
        <fullName evidence="3">TipAS antibiotic-recognition protein</fullName>
    </submittedName>
</protein>
<keyword evidence="4" id="KW-1185">Reference proteome</keyword>
<dbReference type="RefSeq" id="WP_022939472.1">
    <property type="nucleotide sequence ID" value="NZ_CABKRQ010000010.1"/>
</dbReference>
<name>A0A318KKV3_9FIRM</name>
<dbReference type="Pfam" id="PF07739">
    <property type="entry name" value="TipAS"/>
    <property type="match status" value="1"/>
</dbReference>
<reference evidence="3 4" key="1">
    <citation type="submission" date="2018-05" db="EMBL/GenBank/DDBJ databases">
        <title>Genomic Encyclopedia of Type Strains, Phase IV (KMG-IV): sequencing the most valuable type-strain genomes for metagenomic binning, comparative biology and taxonomic classification.</title>
        <authorList>
            <person name="Goeker M."/>
        </authorList>
    </citation>
    <scope>NUCLEOTIDE SEQUENCE [LARGE SCALE GENOMIC DNA]</scope>
    <source>
        <strain evidence="3 4">JC118</strain>
    </source>
</reference>
<dbReference type="STRING" id="1034346.GCA_000313565_03192"/>
<feature type="domain" description="TipAS antibiotic-recognition" evidence="2">
    <location>
        <begin position="20"/>
        <end position="114"/>
    </location>
</feature>
<sequence length="221" mass="24689">MKNHKKKKVRNKPVNRGIRVSEQTSEEQLEKIGLEAEKIYQMFIDNMSKDLDSPDVYNCVIAWQEYLTKYYYKCTDMILARLANLYVTDKRFTESMDQFQIGLAGFMSQAIKAYLRRDLPKLPKAEKPAPAAKEEKAEEVKAPAKKKAVKKTAADDEAAPKKAAPKKTAAKKTAAKTEAQAEEPAEKPKAARKPAAKKTAEKSAEKKAPAKKAAAKKTAEK</sequence>
<dbReference type="InterPro" id="IPR036244">
    <property type="entry name" value="TipA-like_antibiotic-bd"/>
</dbReference>
<accession>A0A318KKV3</accession>
<evidence type="ECO:0000313" key="3">
    <source>
        <dbReference type="EMBL" id="PXX77278.1"/>
    </source>
</evidence>